<name>A0A7W9GE97_9ACTN</name>
<reference evidence="2 3" key="1">
    <citation type="submission" date="2020-08" db="EMBL/GenBank/DDBJ databases">
        <title>Sequencing the genomes of 1000 actinobacteria strains.</title>
        <authorList>
            <person name="Klenk H.-P."/>
        </authorList>
    </citation>
    <scope>NUCLEOTIDE SEQUENCE [LARGE SCALE GENOMIC DNA]</scope>
    <source>
        <strain evidence="2 3">DSM 45507</strain>
    </source>
</reference>
<sequence length="318" mass="35169">MNAILDRVRARVAVDFATADSAHDLGHVERVAALAGELAARTGADPRIARVAAYVHDYHRVEEARQNRRPIRPEDARAAVLDVLEGCGVPHDWHASILRAVELTGRYRFADEELDGGCAIAAAVHDADNLDAMGAIGIGRAFAYGGLLGEPLWDPATALKDVYREGETSSVLAHLYEKLVRLEQDMLTEPARRMAADRALLLRRFAAGFRSEWDSGQPACSRVLWDPRTRYLSVAEPRGDADEPLVRVSFRGRISLTFDEQGQPAAVHLPDAPDLLATDVRIALSQERPHHHIEGTADIELHLRKNHPVALQLHLWSR</sequence>
<dbReference type="PANTHER" id="PTHR33594">
    <property type="entry name" value="SUPERFAMILY HYDROLASE, PUTATIVE (AFU_ORTHOLOGUE AFUA_1G03035)-RELATED"/>
    <property type="match status" value="1"/>
</dbReference>
<evidence type="ECO:0000313" key="3">
    <source>
        <dbReference type="Proteomes" id="UP000579153"/>
    </source>
</evidence>
<accession>A0A7W9GE97</accession>
<keyword evidence="3" id="KW-1185">Reference proteome</keyword>
<comment type="caution">
    <text evidence="2">The sequence shown here is derived from an EMBL/GenBank/DDBJ whole genome shotgun (WGS) entry which is preliminary data.</text>
</comment>
<dbReference type="RefSeq" id="WP_185075364.1">
    <property type="nucleotide sequence ID" value="NZ_JACHMB010000001.1"/>
</dbReference>
<dbReference type="PANTHER" id="PTHR33594:SF1">
    <property type="entry name" value="HD_PDEASE DOMAIN-CONTAINING PROTEIN"/>
    <property type="match status" value="1"/>
</dbReference>
<dbReference type="Proteomes" id="UP000579153">
    <property type="component" value="Unassembled WGS sequence"/>
</dbReference>
<evidence type="ECO:0000313" key="2">
    <source>
        <dbReference type="EMBL" id="MBB5782214.1"/>
    </source>
</evidence>
<dbReference type="InterPro" id="IPR006674">
    <property type="entry name" value="HD_domain"/>
</dbReference>
<organism evidence="2 3">
    <name type="scientific">Nonomuraea jabiensis</name>
    <dbReference type="NCBI Taxonomy" id="882448"/>
    <lineage>
        <taxon>Bacteria</taxon>
        <taxon>Bacillati</taxon>
        <taxon>Actinomycetota</taxon>
        <taxon>Actinomycetes</taxon>
        <taxon>Streptosporangiales</taxon>
        <taxon>Streptosporangiaceae</taxon>
        <taxon>Nonomuraea</taxon>
    </lineage>
</organism>
<proteinExistence type="predicted"/>
<gene>
    <name evidence="2" type="ORF">HD596_008970</name>
</gene>
<dbReference type="SUPFAM" id="SSF109604">
    <property type="entry name" value="HD-domain/PDEase-like"/>
    <property type="match status" value="1"/>
</dbReference>
<dbReference type="Gene3D" id="1.10.3210.50">
    <property type="match status" value="1"/>
</dbReference>
<dbReference type="CDD" id="cd00077">
    <property type="entry name" value="HDc"/>
    <property type="match status" value="1"/>
</dbReference>
<dbReference type="SMART" id="SM00471">
    <property type="entry name" value="HDc"/>
    <property type="match status" value="1"/>
</dbReference>
<dbReference type="InterPro" id="IPR003607">
    <property type="entry name" value="HD/PDEase_dom"/>
</dbReference>
<dbReference type="EMBL" id="JACHMB010000001">
    <property type="protein sequence ID" value="MBB5782214.1"/>
    <property type="molecule type" value="Genomic_DNA"/>
</dbReference>
<dbReference type="AlphaFoldDB" id="A0A7W9GE97"/>
<evidence type="ECO:0000259" key="1">
    <source>
        <dbReference type="SMART" id="SM00471"/>
    </source>
</evidence>
<feature type="domain" description="HD/PDEase" evidence="1">
    <location>
        <begin position="20"/>
        <end position="142"/>
    </location>
</feature>
<protein>
    <submittedName>
        <fullName evidence="2">HD superfamily phosphodiesterase</fullName>
    </submittedName>
</protein>
<dbReference type="Pfam" id="PF01966">
    <property type="entry name" value="HD"/>
    <property type="match status" value="1"/>
</dbReference>